<organism evidence="1 2">
    <name type="scientific">Flavobacterium branchiophilum</name>
    <dbReference type="NCBI Taxonomy" id="55197"/>
    <lineage>
        <taxon>Bacteria</taxon>
        <taxon>Pseudomonadati</taxon>
        <taxon>Bacteroidota</taxon>
        <taxon>Flavobacteriia</taxon>
        <taxon>Flavobacteriales</taxon>
        <taxon>Flavobacteriaceae</taxon>
        <taxon>Flavobacterium</taxon>
    </lineage>
</organism>
<reference evidence="1 2" key="1">
    <citation type="submission" date="2019-06" db="EMBL/GenBank/DDBJ databases">
        <title>Genomic Encyclopedia of Archaeal and Bacterial Type Strains, Phase II (KMG-II): from individual species to whole genera.</title>
        <authorList>
            <person name="Goeker M."/>
        </authorList>
    </citation>
    <scope>NUCLEOTIDE SEQUENCE [LARGE SCALE GENOMIC DNA]</scope>
    <source>
        <strain evidence="1 2">DSM 24789</strain>
    </source>
</reference>
<proteinExistence type="predicted"/>
<dbReference type="EMBL" id="VFPJ01000001">
    <property type="protein sequence ID" value="TQM42400.1"/>
    <property type="molecule type" value="Genomic_DNA"/>
</dbReference>
<gene>
    <name evidence="1" type="ORF">BC670_3458</name>
</gene>
<evidence type="ECO:0000313" key="1">
    <source>
        <dbReference type="EMBL" id="TQM42400.1"/>
    </source>
</evidence>
<evidence type="ECO:0000313" key="2">
    <source>
        <dbReference type="Proteomes" id="UP000320773"/>
    </source>
</evidence>
<dbReference type="AlphaFoldDB" id="A0A543G8J3"/>
<dbReference type="Proteomes" id="UP000320773">
    <property type="component" value="Unassembled WGS sequence"/>
</dbReference>
<protein>
    <submittedName>
        <fullName evidence="1">Uncharacterized protein</fullName>
    </submittedName>
</protein>
<sequence length="34" mass="3764">MASITFKNQRFFGFLDHKQGFSQSDVSQLGEGGV</sequence>
<name>A0A543G8J3_9FLAO</name>
<comment type="caution">
    <text evidence="1">The sequence shown here is derived from an EMBL/GenBank/DDBJ whole genome shotgun (WGS) entry which is preliminary data.</text>
</comment>
<accession>A0A543G8J3</accession>